<dbReference type="SUPFAM" id="SSF88723">
    <property type="entry name" value="PIN domain-like"/>
    <property type="match status" value="1"/>
</dbReference>
<feature type="domain" description="PIN" evidence="5">
    <location>
        <begin position="11"/>
        <end position="125"/>
    </location>
</feature>
<keyword evidence="7" id="KW-1185">Reference proteome</keyword>
<comment type="caution">
    <text evidence="6">The sequence shown here is derived from an EMBL/GenBank/DDBJ whole genome shotgun (WGS) entry which is preliminary data.</text>
</comment>
<evidence type="ECO:0000313" key="6">
    <source>
        <dbReference type="EMBL" id="TQJ17544.1"/>
    </source>
</evidence>
<protein>
    <submittedName>
        <fullName evidence="6">PIN domain nuclease of toxin-antitoxin system</fullName>
    </submittedName>
</protein>
<name>A0A542EQN7_9ACTN</name>
<dbReference type="Proteomes" id="UP000316298">
    <property type="component" value="Unassembled WGS sequence"/>
</dbReference>
<proteinExistence type="predicted"/>
<evidence type="ECO:0000256" key="4">
    <source>
        <dbReference type="ARBA" id="ARBA00022842"/>
    </source>
</evidence>
<keyword evidence="3" id="KW-0378">Hydrolase</keyword>
<dbReference type="RefSeq" id="WP_141854058.1">
    <property type="nucleotide sequence ID" value="NZ_BAAAKA010000019.1"/>
</dbReference>
<keyword evidence="2" id="KW-0479">Metal-binding</keyword>
<dbReference type="EMBL" id="VFMM01000001">
    <property type="protein sequence ID" value="TQJ17544.1"/>
    <property type="molecule type" value="Genomic_DNA"/>
</dbReference>
<organism evidence="6 7">
    <name type="scientific">Kribbella jejuensis</name>
    <dbReference type="NCBI Taxonomy" id="236068"/>
    <lineage>
        <taxon>Bacteria</taxon>
        <taxon>Bacillati</taxon>
        <taxon>Actinomycetota</taxon>
        <taxon>Actinomycetes</taxon>
        <taxon>Propionibacteriales</taxon>
        <taxon>Kribbellaceae</taxon>
        <taxon>Kribbella</taxon>
    </lineage>
</organism>
<dbReference type="InterPro" id="IPR041705">
    <property type="entry name" value="PIN_Sll0205"/>
</dbReference>
<dbReference type="AlphaFoldDB" id="A0A542EQN7"/>
<accession>A0A542EQN7</accession>
<evidence type="ECO:0000259" key="5">
    <source>
        <dbReference type="Pfam" id="PF01850"/>
    </source>
</evidence>
<dbReference type="OrthoDB" id="9798990at2"/>
<reference evidence="6 7" key="1">
    <citation type="submission" date="2019-06" db="EMBL/GenBank/DDBJ databases">
        <title>Sequencing the genomes of 1000 actinobacteria strains.</title>
        <authorList>
            <person name="Klenk H.-P."/>
        </authorList>
    </citation>
    <scope>NUCLEOTIDE SEQUENCE [LARGE SCALE GENOMIC DNA]</scope>
    <source>
        <strain evidence="6 7">DSM 17305</strain>
    </source>
</reference>
<dbReference type="CDD" id="cd09872">
    <property type="entry name" value="PIN_Sll0205-like"/>
    <property type="match status" value="1"/>
</dbReference>
<evidence type="ECO:0000256" key="2">
    <source>
        <dbReference type="ARBA" id="ARBA00022723"/>
    </source>
</evidence>
<keyword evidence="4" id="KW-0460">Magnesium</keyword>
<dbReference type="PANTHER" id="PTHR36173:SF2">
    <property type="entry name" value="RIBONUCLEASE VAPC16"/>
    <property type="match status" value="1"/>
</dbReference>
<dbReference type="PANTHER" id="PTHR36173">
    <property type="entry name" value="RIBONUCLEASE VAPC16-RELATED"/>
    <property type="match status" value="1"/>
</dbReference>
<sequence length="131" mass="14672">MSASPGTARLLLDTHVLLWWAQDSDELADDLKERIDTELEVYVSAATMWELSIKAAAGKIDLPDDLAEWAEQSGLRALPIDMTHAVLAGMLPMIHRDPFDRMLVAQALAEKLTLVTRDRFIQKYDVPILEA</sequence>
<evidence type="ECO:0000256" key="3">
    <source>
        <dbReference type="ARBA" id="ARBA00022801"/>
    </source>
</evidence>
<keyword evidence="1" id="KW-0540">Nuclease</keyword>
<dbReference type="Pfam" id="PF01850">
    <property type="entry name" value="PIN"/>
    <property type="match status" value="1"/>
</dbReference>
<dbReference type="InterPro" id="IPR002716">
    <property type="entry name" value="PIN_dom"/>
</dbReference>
<dbReference type="GO" id="GO:0016787">
    <property type="term" value="F:hydrolase activity"/>
    <property type="evidence" value="ECO:0007669"/>
    <property type="project" value="UniProtKB-KW"/>
</dbReference>
<evidence type="ECO:0000256" key="1">
    <source>
        <dbReference type="ARBA" id="ARBA00022722"/>
    </source>
</evidence>
<dbReference type="GO" id="GO:0004518">
    <property type="term" value="F:nuclease activity"/>
    <property type="evidence" value="ECO:0007669"/>
    <property type="project" value="UniProtKB-KW"/>
</dbReference>
<dbReference type="InterPro" id="IPR052919">
    <property type="entry name" value="TA_system_RNase"/>
</dbReference>
<dbReference type="GO" id="GO:0046872">
    <property type="term" value="F:metal ion binding"/>
    <property type="evidence" value="ECO:0007669"/>
    <property type="project" value="UniProtKB-KW"/>
</dbReference>
<dbReference type="InterPro" id="IPR029060">
    <property type="entry name" value="PIN-like_dom_sf"/>
</dbReference>
<gene>
    <name evidence="6" type="ORF">FB475_1665</name>
</gene>
<evidence type="ECO:0000313" key="7">
    <source>
        <dbReference type="Proteomes" id="UP000316298"/>
    </source>
</evidence>
<dbReference type="Gene3D" id="3.40.50.1010">
    <property type="entry name" value="5'-nuclease"/>
    <property type="match status" value="1"/>
</dbReference>